<reference evidence="2 3" key="1">
    <citation type="submission" date="2021-06" db="EMBL/GenBank/DDBJ databases">
        <title>Caerostris extrusa draft genome.</title>
        <authorList>
            <person name="Kono N."/>
            <person name="Arakawa K."/>
        </authorList>
    </citation>
    <scope>NUCLEOTIDE SEQUENCE [LARGE SCALE GENOMIC DNA]</scope>
</reference>
<keyword evidence="3" id="KW-1185">Reference proteome</keyword>
<dbReference type="EMBL" id="BPLR01021219">
    <property type="protein sequence ID" value="GIX87258.1"/>
    <property type="molecule type" value="Genomic_DNA"/>
</dbReference>
<name>A0AAV4NU55_CAEEX</name>
<evidence type="ECO:0000256" key="1">
    <source>
        <dbReference type="SAM" id="MobiDB-lite"/>
    </source>
</evidence>
<gene>
    <name evidence="2" type="ORF">CEXT_762801</name>
</gene>
<evidence type="ECO:0000313" key="3">
    <source>
        <dbReference type="Proteomes" id="UP001054945"/>
    </source>
</evidence>
<feature type="region of interest" description="Disordered" evidence="1">
    <location>
        <begin position="229"/>
        <end position="258"/>
    </location>
</feature>
<dbReference type="AlphaFoldDB" id="A0AAV4NU55"/>
<dbReference type="Proteomes" id="UP001054945">
    <property type="component" value="Unassembled WGS sequence"/>
</dbReference>
<protein>
    <submittedName>
        <fullName evidence="2">Uncharacterized protein</fullName>
    </submittedName>
</protein>
<feature type="compositionally biased region" description="Basic and acidic residues" evidence="1">
    <location>
        <begin position="106"/>
        <end position="119"/>
    </location>
</feature>
<proteinExistence type="predicted"/>
<comment type="caution">
    <text evidence="2">The sequence shown here is derived from an EMBL/GenBank/DDBJ whole genome shotgun (WGS) entry which is preliminary data.</text>
</comment>
<organism evidence="2 3">
    <name type="scientific">Caerostris extrusa</name>
    <name type="common">Bark spider</name>
    <name type="synonym">Caerostris bankana</name>
    <dbReference type="NCBI Taxonomy" id="172846"/>
    <lineage>
        <taxon>Eukaryota</taxon>
        <taxon>Metazoa</taxon>
        <taxon>Ecdysozoa</taxon>
        <taxon>Arthropoda</taxon>
        <taxon>Chelicerata</taxon>
        <taxon>Arachnida</taxon>
        <taxon>Araneae</taxon>
        <taxon>Araneomorphae</taxon>
        <taxon>Entelegynae</taxon>
        <taxon>Araneoidea</taxon>
        <taxon>Araneidae</taxon>
        <taxon>Caerostris</taxon>
    </lineage>
</organism>
<sequence length="258" mass="28296">MNSSMRTFIPPAGLATPTRIRKLILGANSATVTIYGNPLSRFCVVFLEKFARSPLHYRLGAKRHPPHKHLPPPPPHSFPLKLHCSHLRVYLQTEPTTPNHPPVTRHTPEPSGERLEGKGKGVGGSSFLRALITGAGAVTSRPVIKRTPQKSLLSPLPNWGALCRQEAISISSPFHVISTPRLPEPHPAKNGPHSHRAPLSFVKVERHNHWTRDDENGIRINAIRNGKAESRSLNSDNNKPSLARTSGGHLFMADGQIG</sequence>
<feature type="compositionally biased region" description="Polar residues" evidence="1">
    <location>
        <begin position="231"/>
        <end position="244"/>
    </location>
</feature>
<feature type="region of interest" description="Disordered" evidence="1">
    <location>
        <begin position="93"/>
        <end position="120"/>
    </location>
</feature>
<evidence type="ECO:0000313" key="2">
    <source>
        <dbReference type="EMBL" id="GIX87258.1"/>
    </source>
</evidence>
<accession>A0AAV4NU55</accession>